<dbReference type="FunFam" id="1.10.10.10:FF:000018">
    <property type="entry name" value="DNA-binding response regulator ResD"/>
    <property type="match status" value="1"/>
</dbReference>
<dbReference type="GO" id="GO:0005829">
    <property type="term" value="C:cytosol"/>
    <property type="evidence" value="ECO:0007669"/>
    <property type="project" value="TreeGrafter"/>
</dbReference>
<evidence type="ECO:0000256" key="2">
    <source>
        <dbReference type="ARBA" id="ARBA00022553"/>
    </source>
</evidence>
<reference evidence="13" key="3">
    <citation type="submission" date="2015-02" db="EMBL/GenBank/DDBJ databases">
        <title>Genome analysis of three genomes within the thermophilic hydrogenogenic bacterial species Caldanaerobacter subterraneus.</title>
        <authorList>
            <person name="Sant'Anna F.H."/>
            <person name="Lebedinsky A."/>
            <person name="Sokolova T."/>
            <person name="Robb F.T."/>
            <person name="Gonzalez J.M."/>
        </authorList>
    </citation>
    <scope>NUCLEOTIDE SEQUENCE [LARGE SCALE GENOMIC DNA]</scope>
    <source>
        <strain evidence="13">DSM 12653</strain>
    </source>
</reference>
<sequence>MNKKILVVDDEIKILEVVKSYLEREGFSVITETNGNNVLDTFKKEKPDLVILDLMLPGISGEELCKRLRQFSNVPILMLTAKVQESDKINGFSIGADDYITKPFSPRELVMRVKAILRRTTDDVPLAEVMSFNNDDLVVDLRAHTVRKKGVVVNLTPNEFKILKILIRNPNRVFTREELIEKVMGFDYEGYDRTIDAHIKNLRQKIEDDTKNPVYIRTVYGVGYKFGDGNV</sequence>
<dbReference type="EMBL" id="ABXP02000115">
    <property type="protein sequence ID" value="KKC28874.1"/>
    <property type="molecule type" value="Genomic_DNA"/>
</dbReference>
<keyword evidence="2 8" id="KW-0597">Phosphoprotein</keyword>
<keyword evidence="6" id="KW-0804">Transcription</keyword>
<dbReference type="GO" id="GO:0000976">
    <property type="term" value="F:transcription cis-regulatory region binding"/>
    <property type="evidence" value="ECO:0007669"/>
    <property type="project" value="TreeGrafter"/>
</dbReference>
<organism evidence="12 13">
    <name type="scientific">Caldanaerobacter subterraneus subsp. pacificus DSM 12653</name>
    <dbReference type="NCBI Taxonomy" id="391606"/>
    <lineage>
        <taxon>Bacteria</taxon>
        <taxon>Bacillati</taxon>
        <taxon>Bacillota</taxon>
        <taxon>Clostridia</taxon>
        <taxon>Thermoanaerobacterales</taxon>
        <taxon>Thermoanaerobacteraceae</taxon>
        <taxon>Caldanaerobacter</taxon>
    </lineage>
</organism>
<evidence type="ECO:0000256" key="9">
    <source>
        <dbReference type="PROSITE-ProRule" id="PRU01091"/>
    </source>
</evidence>
<evidence type="ECO:0000256" key="7">
    <source>
        <dbReference type="ARBA" id="ARBA00024867"/>
    </source>
</evidence>
<dbReference type="InterPro" id="IPR001789">
    <property type="entry name" value="Sig_transdc_resp-reg_receiver"/>
</dbReference>
<dbReference type="Pfam" id="PF00486">
    <property type="entry name" value="Trans_reg_C"/>
    <property type="match status" value="1"/>
</dbReference>
<dbReference type="Gene3D" id="3.40.50.2300">
    <property type="match status" value="1"/>
</dbReference>
<accession>B7R803</accession>
<keyword evidence="3" id="KW-0902">Two-component regulatory system</keyword>
<comment type="function">
    <text evidence="7">May play the central regulatory role in sporulation. It may be an element of the effector pathway responsible for the activation of sporulation genes in response to nutritional stress. Spo0A may act in concert with spo0H (a sigma factor) to control the expression of some genes that are critical to the sporulation process.</text>
</comment>
<reference evidence="12 13" key="1">
    <citation type="submission" date="2008-07" db="EMBL/GenBank/DDBJ databases">
        <authorList>
            <person name="Gonzalez J."/>
            <person name="Sokolova T."/>
            <person name="Ferriera S."/>
            <person name="Johnson J."/>
            <person name="Kravitz S."/>
            <person name="Beeson K."/>
            <person name="Sutton G."/>
            <person name="Rogers Y.-H."/>
            <person name="Friedman R."/>
            <person name="Frazier M."/>
            <person name="Venter J.C."/>
        </authorList>
    </citation>
    <scope>NUCLEOTIDE SEQUENCE [LARGE SCALE GENOMIC DNA]</scope>
    <source>
        <strain evidence="12 13">DSM 12653</strain>
    </source>
</reference>
<keyword evidence="5 9" id="KW-0238">DNA-binding</keyword>
<dbReference type="InterPro" id="IPR039420">
    <property type="entry name" value="WalR-like"/>
</dbReference>
<dbReference type="RefSeq" id="WP_009610374.1">
    <property type="nucleotide sequence ID" value="NZ_ABXP02000115.1"/>
</dbReference>
<dbReference type="GO" id="GO:0000156">
    <property type="term" value="F:phosphorelay response regulator activity"/>
    <property type="evidence" value="ECO:0007669"/>
    <property type="project" value="TreeGrafter"/>
</dbReference>
<feature type="domain" description="OmpR/PhoB-type" evidence="11">
    <location>
        <begin position="127"/>
        <end position="228"/>
    </location>
</feature>
<feature type="modified residue" description="4-aspartylphosphate" evidence="8">
    <location>
        <position position="53"/>
    </location>
</feature>
<dbReference type="CDD" id="cd00383">
    <property type="entry name" value="trans_reg_C"/>
    <property type="match status" value="1"/>
</dbReference>
<comment type="caution">
    <text evidence="12">The sequence shown here is derived from an EMBL/GenBank/DDBJ whole genome shotgun (WGS) entry which is preliminary data.</text>
</comment>
<dbReference type="GO" id="GO:0006355">
    <property type="term" value="P:regulation of DNA-templated transcription"/>
    <property type="evidence" value="ECO:0007669"/>
    <property type="project" value="InterPro"/>
</dbReference>
<feature type="domain" description="Response regulatory" evidence="10">
    <location>
        <begin position="4"/>
        <end position="117"/>
    </location>
</feature>
<dbReference type="InterPro" id="IPR001867">
    <property type="entry name" value="OmpR/PhoB-type_DNA-bd"/>
</dbReference>
<dbReference type="InterPro" id="IPR036388">
    <property type="entry name" value="WH-like_DNA-bd_sf"/>
</dbReference>
<dbReference type="SMART" id="SM00448">
    <property type="entry name" value="REC"/>
    <property type="match status" value="1"/>
</dbReference>
<dbReference type="InterPro" id="IPR016032">
    <property type="entry name" value="Sig_transdc_resp-reg_C-effctor"/>
</dbReference>
<dbReference type="InterPro" id="IPR011006">
    <property type="entry name" value="CheY-like_superfamily"/>
</dbReference>
<dbReference type="Pfam" id="PF00072">
    <property type="entry name" value="Response_reg"/>
    <property type="match status" value="1"/>
</dbReference>
<dbReference type="SUPFAM" id="SSF52172">
    <property type="entry name" value="CheY-like"/>
    <property type="match status" value="1"/>
</dbReference>
<gene>
    <name evidence="12" type="ORF">CDSM653_02260</name>
</gene>
<evidence type="ECO:0000256" key="8">
    <source>
        <dbReference type="PROSITE-ProRule" id="PRU00169"/>
    </source>
</evidence>
<dbReference type="PANTHER" id="PTHR48111:SF73">
    <property type="entry name" value="ALKALINE PHOSPHATASE SYNTHESIS TRANSCRIPTIONAL REGULATORY PROTEIN PHOP"/>
    <property type="match status" value="1"/>
</dbReference>
<evidence type="ECO:0000313" key="12">
    <source>
        <dbReference type="EMBL" id="KKC28874.1"/>
    </source>
</evidence>
<dbReference type="Gene3D" id="6.10.250.690">
    <property type="match status" value="1"/>
</dbReference>
<dbReference type="SUPFAM" id="SSF46894">
    <property type="entry name" value="C-terminal effector domain of the bipartite response regulators"/>
    <property type="match status" value="1"/>
</dbReference>
<evidence type="ECO:0000313" key="13">
    <source>
        <dbReference type="Proteomes" id="UP000010146"/>
    </source>
</evidence>
<name>B7R803_9THEO</name>
<evidence type="ECO:0000256" key="1">
    <source>
        <dbReference type="ARBA" id="ARBA00018672"/>
    </source>
</evidence>
<dbReference type="FunFam" id="3.40.50.2300:FF:000001">
    <property type="entry name" value="DNA-binding response regulator PhoB"/>
    <property type="match status" value="1"/>
</dbReference>
<evidence type="ECO:0000256" key="4">
    <source>
        <dbReference type="ARBA" id="ARBA00023015"/>
    </source>
</evidence>
<dbReference type="AlphaFoldDB" id="B7R803"/>
<protein>
    <recommendedName>
        <fullName evidence="1">Stage 0 sporulation protein A homolog</fullName>
    </recommendedName>
</protein>
<reference evidence="12 13" key="2">
    <citation type="journal article" date="2015" name="BMC Genomics">
        <title>Analysis of three genomes within the thermophilic bacterial species Caldanaerobacter subterraneus with a focus on carbon monoxide dehydrogenase evolution and hydrolase diversity.</title>
        <authorList>
            <person name="Sant'Anna F.H."/>
            <person name="Lebedinsky A.V."/>
            <person name="Sokolova T.G."/>
            <person name="Robb F.T."/>
            <person name="Gonzalez J.M."/>
        </authorList>
    </citation>
    <scope>NUCLEOTIDE SEQUENCE [LARGE SCALE GENOMIC DNA]</scope>
    <source>
        <strain evidence="12 13">DSM 12653</strain>
    </source>
</reference>
<dbReference type="PANTHER" id="PTHR48111">
    <property type="entry name" value="REGULATOR OF RPOS"/>
    <property type="match status" value="1"/>
</dbReference>
<feature type="DNA-binding region" description="OmpR/PhoB-type" evidence="9">
    <location>
        <begin position="127"/>
        <end position="228"/>
    </location>
</feature>
<proteinExistence type="predicted"/>
<dbReference type="Proteomes" id="UP000010146">
    <property type="component" value="Unassembled WGS sequence"/>
</dbReference>
<evidence type="ECO:0000256" key="3">
    <source>
        <dbReference type="ARBA" id="ARBA00023012"/>
    </source>
</evidence>
<dbReference type="GO" id="GO:0032993">
    <property type="term" value="C:protein-DNA complex"/>
    <property type="evidence" value="ECO:0007669"/>
    <property type="project" value="TreeGrafter"/>
</dbReference>
<keyword evidence="4" id="KW-0805">Transcription regulation</keyword>
<evidence type="ECO:0000259" key="10">
    <source>
        <dbReference type="PROSITE" id="PS50110"/>
    </source>
</evidence>
<dbReference type="PROSITE" id="PS51755">
    <property type="entry name" value="OMPR_PHOB"/>
    <property type="match status" value="1"/>
</dbReference>
<evidence type="ECO:0000256" key="6">
    <source>
        <dbReference type="ARBA" id="ARBA00023163"/>
    </source>
</evidence>
<evidence type="ECO:0000259" key="11">
    <source>
        <dbReference type="PROSITE" id="PS51755"/>
    </source>
</evidence>
<dbReference type="PROSITE" id="PS50110">
    <property type="entry name" value="RESPONSE_REGULATORY"/>
    <property type="match status" value="1"/>
</dbReference>
<evidence type="ECO:0000256" key="5">
    <source>
        <dbReference type="ARBA" id="ARBA00023125"/>
    </source>
</evidence>
<dbReference type="SMART" id="SM00862">
    <property type="entry name" value="Trans_reg_C"/>
    <property type="match status" value="1"/>
</dbReference>
<dbReference type="Gene3D" id="1.10.10.10">
    <property type="entry name" value="Winged helix-like DNA-binding domain superfamily/Winged helix DNA-binding domain"/>
    <property type="match status" value="1"/>
</dbReference>